<dbReference type="SUPFAM" id="SSF53448">
    <property type="entry name" value="Nucleotide-diphospho-sugar transferases"/>
    <property type="match status" value="1"/>
</dbReference>
<comment type="caution">
    <text evidence="2">The sequence shown here is derived from an EMBL/GenBank/DDBJ whole genome shotgun (WGS) entry which is preliminary data.</text>
</comment>
<evidence type="ECO:0000313" key="2">
    <source>
        <dbReference type="EMBL" id="GAA4230929.1"/>
    </source>
</evidence>
<dbReference type="Proteomes" id="UP001501496">
    <property type="component" value="Unassembled WGS sequence"/>
</dbReference>
<gene>
    <name evidence="2" type="ORF">GCM10022291_02200</name>
</gene>
<proteinExistence type="predicted"/>
<dbReference type="InterPro" id="IPR029044">
    <property type="entry name" value="Nucleotide-diphossugar_trans"/>
</dbReference>
<protein>
    <recommendedName>
        <fullName evidence="1">Glycosyltransferase 2-like domain-containing protein</fullName>
    </recommendedName>
</protein>
<reference evidence="3" key="1">
    <citation type="journal article" date="2019" name="Int. J. Syst. Evol. Microbiol.">
        <title>The Global Catalogue of Microorganisms (GCM) 10K type strain sequencing project: providing services to taxonomists for standard genome sequencing and annotation.</title>
        <authorList>
            <consortium name="The Broad Institute Genomics Platform"/>
            <consortium name="The Broad Institute Genome Sequencing Center for Infectious Disease"/>
            <person name="Wu L."/>
            <person name="Ma J."/>
        </authorList>
    </citation>
    <scope>NUCLEOTIDE SEQUENCE [LARGE SCALE GENOMIC DNA]</scope>
    <source>
        <strain evidence="3">JCM 17630</strain>
    </source>
</reference>
<dbReference type="InterPro" id="IPR001173">
    <property type="entry name" value="Glyco_trans_2-like"/>
</dbReference>
<dbReference type="Gene3D" id="3.90.550.10">
    <property type="entry name" value="Spore Coat Polysaccharide Biosynthesis Protein SpsA, Chain A"/>
    <property type="match status" value="1"/>
</dbReference>
<feature type="domain" description="Glycosyltransferase 2-like" evidence="1">
    <location>
        <begin position="5"/>
        <end position="94"/>
    </location>
</feature>
<dbReference type="Pfam" id="PF00535">
    <property type="entry name" value="Glycos_transf_2"/>
    <property type="match status" value="1"/>
</dbReference>
<sequence length="162" mass="18796">MKIGVLILCYNNETDLNQQMIEELSAVAKNIKFCFVNNGSTDSTIDKLQILKEENESDITIIDIKINKGEGLAIKAGVRYFFNKINLQYIGFINFKDFNLKLNFNPLFDLILDSKDELIAYNSKPARSRKFKRLLIKNVFSLTDFFEYLKIDLKKEHLKTIA</sequence>
<name>A0ABP8BZJ8_9FLAO</name>
<keyword evidence="3" id="KW-1185">Reference proteome</keyword>
<accession>A0ABP8BZJ8</accession>
<organism evidence="2 3">
    <name type="scientific">Postechiella marina</name>
    <dbReference type="NCBI Taxonomy" id="943941"/>
    <lineage>
        <taxon>Bacteria</taxon>
        <taxon>Pseudomonadati</taxon>
        <taxon>Bacteroidota</taxon>
        <taxon>Flavobacteriia</taxon>
        <taxon>Flavobacteriales</taxon>
        <taxon>Flavobacteriaceae</taxon>
        <taxon>Postechiella</taxon>
    </lineage>
</organism>
<evidence type="ECO:0000259" key="1">
    <source>
        <dbReference type="Pfam" id="PF00535"/>
    </source>
</evidence>
<evidence type="ECO:0000313" key="3">
    <source>
        <dbReference type="Proteomes" id="UP001501496"/>
    </source>
</evidence>
<dbReference type="RefSeq" id="WP_344786094.1">
    <property type="nucleotide sequence ID" value="NZ_BAABCA010000001.1"/>
</dbReference>
<dbReference type="EMBL" id="BAABCA010000001">
    <property type="protein sequence ID" value="GAA4230929.1"/>
    <property type="molecule type" value="Genomic_DNA"/>
</dbReference>